<feature type="transmembrane region" description="Helical" evidence="9">
    <location>
        <begin position="130"/>
        <end position="155"/>
    </location>
</feature>
<evidence type="ECO:0000256" key="3">
    <source>
        <dbReference type="ARBA" id="ARBA00022617"/>
    </source>
</evidence>
<comment type="cofactor">
    <cofactor evidence="1">
        <name>heme</name>
        <dbReference type="ChEBI" id="CHEBI:30413"/>
    </cofactor>
</comment>
<evidence type="ECO:0000256" key="1">
    <source>
        <dbReference type="ARBA" id="ARBA00001971"/>
    </source>
</evidence>
<feature type="region of interest" description="Disordered" evidence="8">
    <location>
        <begin position="216"/>
        <end position="235"/>
    </location>
</feature>
<keyword evidence="7" id="KW-0503">Monooxygenase</keyword>
<dbReference type="PANTHER" id="PTHR24296">
    <property type="entry name" value="CYTOCHROME P450"/>
    <property type="match status" value="1"/>
</dbReference>
<dbReference type="GO" id="GO:0005506">
    <property type="term" value="F:iron ion binding"/>
    <property type="evidence" value="ECO:0007669"/>
    <property type="project" value="InterPro"/>
</dbReference>
<comment type="caution">
    <text evidence="10">The sequence shown here is derived from an EMBL/GenBank/DDBJ whole genome shotgun (WGS) entry which is preliminary data.</text>
</comment>
<name>A0A8K0DS06_9ROSA</name>
<keyword evidence="11" id="KW-1185">Reference proteome</keyword>
<dbReference type="Gene3D" id="1.10.630.10">
    <property type="entry name" value="Cytochrome P450"/>
    <property type="match status" value="1"/>
</dbReference>
<keyword evidence="9" id="KW-0472">Membrane</keyword>
<dbReference type="GO" id="GO:0016705">
    <property type="term" value="F:oxidoreductase activity, acting on paired donors, with incorporation or reduction of molecular oxygen"/>
    <property type="evidence" value="ECO:0007669"/>
    <property type="project" value="InterPro"/>
</dbReference>
<sequence>MSPHKLRRVQFNAEILHNSSSATFVFRHIFGRHHIVTANPDVVKHILKNRFPNYQKGDAVRIPLTDFLGDIIFNAEGDNWKFQRRVSIHEFNSKSLRMFVETVVDTELYDRLHPILSNAAPTNPFWIFKIFFNASLLITYARSLLGMMLLVYYLLSHAPHLLWLSMSPPILAPKVRDFATNIVREKKKDPMFSEKKCSLDDESSLDWLSRFLKSGNSEGENTKYSKKSTTTNPLRPRRTSAYEEVKDVVYAHVALCEIMGLYSPVPVDNKVAAGDDVSPEGTVVKKGERVAYRPHTKGRLATLWGEAWGSTGQSGGWIGKRRLRSGGVLSQFRVVPAMPEDEPVFVNYLTSRMKDGFPLIIHARGGTV</sequence>
<dbReference type="InterPro" id="IPR036396">
    <property type="entry name" value="Cyt_P450_sf"/>
</dbReference>
<dbReference type="AlphaFoldDB" id="A0A8K0DS06"/>
<evidence type="ECO:0000256" key="2">
    <source>
        <dbReference type="ARBA" id="ARBA00010617"/>
    </source>
</evidence>
<keyword evidence="4" id="KW-0479">Metal-binding</keyword>
<organism evidence="10 11">
    <name type="scientific">Rhamnella rubrinervis</name>
    <dbReference type="NCBI Taxonomy" id="2594499"/>
    <lineage>
        <taxon>Eukaryota</taxon>
        <taxon>Viridiplantae</taxon>
        <taxon>Streptophyta</taxon>
        <taxon>Embryophyta</taxon>
        <taxon>Tracheophyta</taxon>
        <taxon>Spermatophyta</taxon>
        <taxon>Magnoliopsida</taxon>
        <taxon>eudicotyledons</taxon>
        <taxon>Gunneridae</taxon>
        <taxon>Pentapetalae</taxon>
        <taxon>rosids</taxon>
        <taxon>fabids</taxon>
        <taxon>Rosales</taxon>
        <taxon>Rhamnaceae</taxon>
        <taxon>rhamnoid group</taxon>
        <taxon>Rhamneae</taxon>
        <taxon>Rhamnella</taxon>
    </lineage>
</organism>
<keyword evidence="9" id="KW-1133">Transmembrane helix</keyword>
<keyword evidence="9" id="KW-0812">Transmembrane</keyword>
<evidence type="ECO:0000256" key="5">
    <source>
        <dbReference type="ARBA" id="ARBA00023002"/>
    </source>
</evidence>
<protein>
    <recommendedName>
        <fullName evidence="12">Cytochrome P450</fullName>
    </recommendedName>
</protein>
<dbReference type="EMBL" id="VOIH02000010">
    <property type="protein sequence ID" value="KAF3436190.1"/>
    <property type="molecule type" value="Genomic_DNA"/>
</dbReference>
<dbReference type="SUPFAM" id="SSF48264">
    <property type="entry name" value="Cytochrome P450"/>
    <property type="match status" value="1"/>
</dbReference>
<evidence type="ECO:0000313" key="11">
    <source>
        <dbReference type="Proteomes" id="UP000796880"/>
    </source>
</evidence>
<gene>
    <name evidence="10" type="ORF">FNV43_RR23282</name>
</gene>
<keyword evidence="5" id="KW-0560">Oxidoreductase</keyword>
<proteinExistence type="inferred from homology"/>
<evidence type="ECO:0000256" key="7">
    <source>
        <dbReference type="ARBA" id="ARBA00023033"/>
    </source>
</evidence>
<dbReference type="Proteomes" id="UP000796880">
    <property type="component" value="Unassembled WGS sequence"/>
</dbReference>
<evidence type="ECO:0008006" key="12">
    <source>
        <dbReference type="Google" id="ProtNLM"/>
    </source>
</evidence>
<evidence type="ECO:0000256" key="8">
    <source>
        <dbReference type="SAM" id="MobiDB-lite"/>
    </source>
</evidence>
<reference evidence="10" key="1">
    <citation type="submission" date="2020-03" db="EMBL/GenBank/DDBJ databases">
        <title>A high-quality chromosome-level genome assembly of a woody plant with both climbing and erect habits, Rhamnella rubrinervis.</title>
        <authorList>
            <person name="Lu Z."/>
            <person name="Yang Y."/>
            <person name="Zhu X."/>
            <person name="Sun Y."/>
        </authorList>
    </citation>
    <scope>NUCLEOTIDE SEQUENCE</scope>
    <source>
        <strain evidence="10">BYM</strain>
        <tissue evidence="10">Leaf</tissue>
    </source>
</reference>
<dbReference type="GO" id="GO:0004497">
    <property type="term" value="F:monooxygenase activity"/>
    <property type="evidence" value="ECO:0007669"/>
    <property type="project" value="UniProtKB-KW"/>
</dbReference>
<evidence type="ECO:0000256" key="9">
    <source>
        <dbReference type="SAM" id="Phobius"/>
    </source>
</evidence>
<dbReference type="Pfam" id="PF00067">
    <property type="entry name" value="p450"/>
    <property type="match status" value="1"/>
</dbReference>
<keyword evidence="6" id="KW-0408">Iron</keyword>
<evidence type="ECO:0000256" key="6">
    <source>
        <dbReference type="ARBA" id="ARBA00023004"/>
    </source>
</evidence>
<accession>A0A8K0DS06</accession>
<dbReference type="OrthoDB" id="1470350at2759"/>
<dbReference type="GO" id="GO:0020037">
    <property type="term" value="F:heme binding"/>
    <property type="evidence" value="ECO:0007669"/>
    <property type="project" value="InterPro"/>
</dbReference>
<dbReference type="InterPro" id="IPR001128">
    <property type="entry name" value="Cyt_P450"/>
</dbReference>
<evidence type="ECO:0000256" key="4">
    <source>
        <dbReference type="ARBA" id="ARBA00022723"/>
    </source>
</evidence>
<keyword evidence="3" id="KW-0349">Heme</keyword>
<comment type="similarity">
    <text evidence="2">Belongs to the cytochrome P450 family.</text>
</comment>
<evidence type="ECO:0000313" key="10">
    <source>
        <dbReference type="EMBL" id="KAF3436190.1"/>
    </source>
</evidence>